<dbReference type="OrthoDB" id="3501663at2759"/>
<organism evidence="2 3">
    <name type="scientific">Thelonectria olida</name>
    <dbReference type="NCBI Taxonomy" id="1576542"/>
    <lineage>
        <taxon>Eukaryota</taxon>
        <taxon>Fungi</taxon>
        <taxon>Dikarya</taxon>
        <taxon>Ascomycota</taxon>
        <taxon>Pezizomycotina</taxon>
        <taxon>Sordariomycetes</taxon>
        <taxon>Hypocreomycetidae</taxon>
        <taxon>Hypocreales</taxon>
        <taxon>Nectriaceae</taxon>
        <taxon>Thelonectria</taxon>
    </lineage>
</organism>
<dbReference type="Pfam" id="PF07969">
    <property type="entry name" value="Amidohydro_3"/>
    <property type="match status" value="1"/>
</dbReference>
<dbReference type="PANTHER" id="PTHR22642:SF20">
    <property type="entry name" value="AMIDOHYDROLASE 3 DOMAIN-CONTAINING PROTEIN"/>
    <property type="match status" value="1"/>
</dbReference>
<dbReference type="PANTHER" id="PTHR22642">
    <property type="entry name" value="IMIDAZOLONEPROPIONASE"/>
    <property type="match status" value="1"/>
</dbReference>
<comment type="caution">
    <text evidence="2">The sequence shown here is derived from an EMBL/GenBank/DDBJ whole genome shotgun (WGS) entry which is preliminary data.</text>
</comment>
<dbReference type="Gene3D" id="2.30.40.10">
    <property type="entry name" value="Urease, subunit C, domain 1"/>
    <property type="match status" value="1"/>
</dbReference>
<protein>
    <submittedName>
        <fullName evidence="2">Amidohydrolase 3</fullName>
    </submittedName>
</protein>
<accession>A0A9P8WCA0</accession>
<dbReference type="EMBL" id="JAGPYM010000004">
    <property type="protein sequence ID" value="KAH6895950.1"/>
    <property type="molecule type" value="Genomic_DNA"/>
</dbReference>
<reference evidence="2 3" key="1">
    <citation type="journal article" date="2021" name="Nat. Commun.">
        <title>Genetic determinants of endophytism in the Arabidopsis root mycobiome.</title>
        <authorList>
            <person name="Mesny F."/>
            <person name="Miyauchi S."/>
            <person name="Thiergart T."/>
            <person name="Pickel B."/>
            <person name="Atanasova L."/>
            <person name="Karlsson M."/>
            <person name="Huettel B."/>
            <person name="Barry K.W."/>
            <person name="Haridas S."/>
            <person name="Chen C."/>
            <person name="Bauer D."/>
            <person name="Andreopoulos W."/>
            <person name="Pangilinan J."/>
            <person name="LaButti K."/>
            <person name="Riley R."/>
            <person name="Lipzen A."/>
            <person name="Clum A."/>
            <person name="Drula E."/>
            <person name="Henrissat B."/>
            <person name="Kohler A."/>
            <person name="Grigoriev I.V."/>
            <person name="Martin F.M."/>
            <person name="Hacquard S."/>
        </authorList>
    </citation>
    <scope>NUCLEOTIDE SEQUENCE [LARGE SCALE GENOMIC DNA]</scope>
    <source>
        <strain evidence="2 3">MPI-CAGE-CH-0241</strain>
    </source>
</reference>
<dbReference type="Gene3D" id="3.20.20.140">
    <property type="entry name" value="Metal-dependent hydrolases"/>
    <property type="match status" value="1"/>
</dbReference>
<dbReference type="InterPro" id="IPR011059">
    <property type="entry name" value="Metal-dep_hydrolase_composite"/>
</dbReference>
<evidence type="ECO:0000313" key="3">
    <source>
        <dbReference type="Proteomes" id="UP000777438"/>
    </source>
</evidence>
<feature type="domain" description="Amidohydrolase 3" evidence="1">
    <location>
        <begin position="59"/>
        <end position="536"/>
    </location>
</feature>
<evidence type="ECO:0000313" key="2">
    <source>
        <dbReference type="EMBL" id="KAH6895950.1"/>
    </source>
</evidence>
<evidence type="ECO:0000259" key="1">
    <source>
        <dbReference type="Pfam" id="PF07969"/>
    </source>
</evidence>
<gene>
    <name evidence="2" type="ORF">B0T10DRAFT_508152</name>
</gene>
<dbReference type="AlphaFoldDB" id="A0A9P8WCA0"/>
<dbReference type="Proteomes" id="UP000777438">
    <property type="component" value="Unassembled WGS sequence"/>
</dbReference>
<name>A0A9P8WCA0_9HYPO</name>
<dbReference type="InterPro" id="IPR033932">
    <property type="entry name" value="YtcJ-like"/>
</dbReference>
<dbReference type="SUPFAM" id="SSF51556">
    <property type="entry name" value="Metallo-dependent hydrolases"/>
    <property type="match status" value="1"/>
</dbReference>
<dbReference type="Gene3D" id="3.10.310.70">
    <property type="match status" value="1"/>
</dbReference>
<dbReference type="GO" id="GO:0016810">
    <property type="term" value="F:hydrolase activity, acting on carbon-nitrogen (but not peptide) bonds"/>
    <property type="evidence" value="ECO:0007669"/>
    <property type="project" value="InterPro"/>
</dbReference>
<keyword evidence="3" id="KW-1185">Reference proteome</keyword>
<proteinExistence type="predicted"/>
<dbReference type="InterPro" id="IPR032466">
    <property type="entry name" value="Metal_Hydrolase"/>
</dbReference>
<dbReference type="SUPFAM" id="SSF51338">
    <property type="entry name" value="Composite domain of metallo-dependent hydrolases"/>
    <property type="match status" value="1"/>
</dbReference>
<sequence length="541" mass="59362">MASPNRLFVNGRILSKADTGLDAQPAFAESILIKDGIIADIGARSELEAKYAGDENISVQDLDGKTVLPGFIDAHMHLLLLGTSLKKLVLDYCKSLEEIRDAIRVYAKQNPDLPRILVRGWMMDLTPDGVHPSMLDDLDSRPIFIDSMDLHATWVNTPAIKELKLDDMPDPVGGKIGRDEHGKPTGLLSEAAAVGIAWPFLAQAMSKEERLETMLAALDAYSSSGYTGLVEMAMDQEAWDTLVELRTERPDLAMRITAYWLVMPESEENCLKQVDRAIEMKKQFNKENSPDLRITGIKIICDGTIDACTAYVSKPYNTNGKTGDPLWTKPLLEVVTKRAVAGGLQIAFHAIGDAAIHMAVETIEAHAPPNSRQRIEHLELSAPEDAKRLGALGITASVQPVHCDPALLRDFPRLLGSQRCERAFAYREFADHGALLALGSDSPTAPYNPLHNLYVGTTRRSAREPSSTNTVNPHFRLGVCEAVSAYTLGAAKSVFGEDRVGSLDVGKMADFVVVDMEWDAQSLLKAEVQETWFGGRKAWSK</sequence>
<dbReference type="CDD" id="cd01300">
    <property type="entry name" value="YtcJ_like"/>
    <property type="match status" value="1"/>
</dbReference>
<dbReference type="InterPro" id="IPR013108">
    <property type="entry name" value="Amidohydro_3"/>
</dbReference>